<evidence type="ECO:0000313" key="3">
    <source>
        <dbReference type="EMBL" id="EAY20082.1"/>
    </source>
</evidence>
<sequence>MSDIALEQKIKAGGFLPLTLTLDPLQAILLELMKMLKDHDGRIINLENSKADKNDLTIIQNNIDANKKETDARIAELEKMFKDKNAALQEQLNSIKAKADEAFNGMNQAKDRLDGLQGNVDKLTNQVNDLQELMDGQRSQVSKLKDDLGDLQSRVDMMNGKVLTMDGKMSNLNNDLGNLKKEVENLKNQNNNGDDGSAKVETREFIANPDNEKAISDLTNRINDLENKLIAMSLQKGEPVSSSKSDGNSNLDLSKFATNDALSKLDGKVADNYRDLKDQIDALKKKLDSVKSPEPTEQTNWRPRRDLTPVERKPKTEESEFPVRPPQATGNFVTKPEFEELAEKVAKLQEQTTENTAQINNNKASIDKHDESIKSHEKTLDDHEKRIKALEDKLKEMQELADKLGLIDDLSNEVKRLQGEIEQRPTKDLIERLFEKFKQSMGQIADMIKQQKSDNGDGQYATKEDLNRIESLVKSFSVEFEEAAAARKCTKCLSCGRGYREVSGALPDKESAQILGAAPISAVMDGVNKPCFVYGTDKELYYAANPRGKSFVVRGSTPPKSARN</sequence>
<gene>
    <name evidence="3" type="ORF">TVAG_365900</name>
</gene>
<dbReference type="RefSeq" id="XP_001581068.1">
    <property type="nucleotide sequence ID" value="XM_001581018.1"/>
</dbReference>
<feature type="coiled-coil region" evidence="1">
    <location>
        <begin position="60"/>
        <end position="235"/>
    </location>
</feature>
<dbReference type="OrthoDB" id="10663216at2759"/>
<dbReference type="SUPFAM" id="SSF57997">
    <property type="entry name" value="Tropomyosin"/>
    <property type="match status" value="1"/>
</dbReference>
<keyword evidence="1" id="KW-0175">Coiled coil</keyword>
<dbReference type="OMA" id="IANTIPH"/>
<evidence type="ECO:0000256" key="2">
    <source>
        <dbReference type="SAM" id="MobiDB-lite"/>
    </source>
</evidence>
<reference evidence="3" key="1">
    <citation type="submission" date="2006-10" db="EMBL/GenBank/DDBJ databases">
        <authorList>
            <person name="Amadeo P."/>
            <person name="Zhao Q."/>
            <person name="Wortman J."/>
            <person name="Fraser-Liggett C."/>
            <person name="Carlton J."/>
        </authorList>
    </citation>
    <scope>NUCLEOTIDE SEQUENCE</scope>
    <source>
        <strain evidence="3">G3</strain>
    </source>
</reference>
<feature type="compositionally biased region" description="Basic and acidic residues" evidence="2">
    <location>
        <begin position="365"/>
        <end position="380"/>
    </location>
</feature>
<feature type="compositionally biased region" description="Basic and acidic residues" evidence="2">
    <location>
        <begin position="303"/>
        <end position="318"/>
    </location>
</feature>
<reference evidence="3" key="2">
    <citation type="journal article" date="2007" name="Science">
        <title>Draft genome sequence of the sexually transmitted pathogen Trichomonas vaginalis.</title>
        <authorList>
            <person name="Carlton J.M."/>
            <person name="Hirt R.P."/>
            <person name="Silva J.C."/>
            <person name="Delcher A.L."/>
            <person name="Schatz M."/>
            <person name="Zhao Q."/>
            <person name="Wortman J.R."/>
            <person name="Bidwell S.L."/>
            <person name="Alsmark U.C.M."/>
            <person name="Besteiro S."/>
            <person name="Sicheritz-Ponten T."/>
            <person name="Noel C.J."/>
            <person name="Dacks J.B."/>
            <person name="Foster P.G."/>
            <person name="Simillion C."/>
            <person name="Van de Peer Y."/>
            <person name="Miranda-Saavedra D."/>
            <person name="Barton G.J."/>
            <person name="Westrop G.D."/>
            <person name="Mueller S."/>
            <person name="Dessi D."/>
            <person name="Fiori P.L."/>
            <person name="Ren Q."/>
            <person name="Paulsen I."/>
            <person name="Zhang H."/>
            <person name="Bastida-Corcuera F.D."/>
            <person name="Simoes-Barbosa A."/>
            <person name="Brown M.T."/>
            <person name="Hayes R.D."/>
            <person name="Mukherjee M."/>
            <person name="Okumura C.Y."/>
            <person name="Schneider R."/>
            <person name="Smith A.J."/>
            <person name="Vanacova S."/>
            <person name="Villalvazo M."/>
            <person name="Haas B.J."/>
            <person name="Pertea M."/>
            <person name="Feldblyum T.V."/>
            <person name="Utterback T.R."/>
            <person name="Shu C.L."/>
            <person name="Osoegawa K."/>
            <person name="de Jong P.J."/>
            <person name="Hrdy I."/>
            <person name="Horvathova L."/>
            <person name="Zubacova Z."/>
            <person name="Dolezal P."/>
            <person name="Malik S.B."/>
            <person name="Logsdon J.M. Jr."/>
            <person name="Henze K."/>
            <person name="Gupta A."/>
            <person name="Wang C.C."/>
            <person name="Dunne R.L."/>
            <person name="Upcroft J.A."/>
            <person name="Upcroft P."/>
            <person name="White O."/>
            <person name="Salzberg S.L."/>
            <person name="Tang P."/>
            <person name="Chiu C.-H."/>
            <person name="Lee Y.-S."/>
            <person name="Embley T.M."/>
            <person name="Coombs G.H."/>
            <person name="Mottram J.C."/>
            <person name="Tachezy J."/>
            <person name="Fraser-Liggett C.M."/>
            <person name="Johnson P.J."/>
        </authorList>
    </citation>
    <scope>NUCLEOTIDE SEQUENCE [LARGE SCALE GENOMIC DNA]</scope>
    <source>
        <strain evidence="3">G3</strain>
    </source>
</reference>
<feature type="compositionally biased region" description="Polar residues" evidence="2">
    <location>
        <begin position="350"/>
        <end position="364"/>
    </location>
</feature>
<dbReference type="Gene3D" id="1.10.287.1490">
    <property type="match status" value="1"/>
</dbReference>
<evidence type="ECO:0000313" key="4">
    <source>
        <dbReference type="Proteomes" id="UP000001542"/>
    </source>
</evidence>
<accession>A2DHN4</accession>
<dbReference type="SMR" id="A2DHN4"/>
<feature type="region of interest" description="Disordered" evidence="2">
    <location>
        <begin position="287"/>
        <end position="331"/>
    </location>
</feature>
<keyword evidence="4" id="KW-1185">Reference proteome</keyword>
<dbReference type="AlphaFoldDB" id="A2DHN4"/>
<dbReference type="VEuPathDB" id="TrichDB:TVAGG3_0302900"/>
<dbReference type="Gene3D" id="1.20.5.340">
    <property type="match status" value="1"/>
</dbReference>
<proteinExistence type="predicted"/>
<dbReference type="KEGG" id="tva:5465616"/>
<dbReference type="Proteomes" id="UP000001542">
    <property type="component" value="Unassembled WGS sequence"/>
</dbReference>
<dbReference type="PANTHER" id="PTHR18937">
    <property type="entry name" value="STRUCTURAL MAINTENANCE OF CHROMOSOMES SMC FAMILY MEMBER"/>
    <property type="match status" value="1"/>
</dbReference>
<dbReference type="VEuPathDB" id="TrichDB:TVAG_365900"/>
<dbReference type="EMBL" id="DS113201">
    <property type="protein sequence ID" value="EAY20082.1"/>
    <property type="molecule type" value="Genomic_DNA"/>
</dbReference>
<feature type="region of interest" description="Disordered" evidence="2">
    <location>
        <begin position="350"/>
        <end position="380"/>
    </location>
</feature>
<name>A2DHN4_TRIV3</name>
<protein>
    <submittedName>
        <fullName evidence="3">Uncharacterized protein</fullName>
    </submittedName>
</protein>
<evidence type="ECO:0000256" key="1">
    <source>
        <dbReference type="SAM" id="Coils"/>
    </source>
</evidence>
<organism evidence="3 4">
    <name type="scientific">Trichomonas vaginalis (strain ATCC PRA-98 / G3)</name>
    <dbReference type="NCBI Taxonomy" id="412133"/>
    <lineage>
        <taxon>Eukaryota</taxon>
        <taxon>Metamonada</taxon>
        <taxon>Parabasalia</taxon>
        <taxon>Trichomonadida</taxon>
        <taxon>Trichomonadidae</taxon>
        <taxon>Trichomonas</taxon>
    </lineage>
</organism>
<dbReference type="InParanoid" id="A2DHN4"/>